<gene>
    <name evidence="1" type="ORF">CQW23_12514</name>
</gene>
<name>A0A2G2WSR3_CAPBA</name>
<organism evidence="1 2">
    <name type="scientific">Capsicum baccatum</name>
    <name type="common">Peruvian pepper</name>
    <dbReference type="NCBI Taxonomy" id="33114"/>
    <lineage>
        <taxon>Eukaryota</taxon>
        <taxon>Viridiplantae</taxon>
        <taxon>Streptophyta</taxon>
        <taxon>Embryophyta</taxon>
        <taxon>Tracheophyta</taxon>
        <taxon>Spermatophyta</taxon>
        <taxon>Magnoliopsida</taxon>
        <taxon>eudicotyledons</taxon>
        <taxon>Gunneridae</taxon>
        <taxon>Pentapetalae</taxon>
        <taxon>asterids</taxon>
        <taxon>lamiids</taxon>
        <taxon>Solanales</taxon>
        <taxon>Solanaceae</taxon>
        <taxon>Solanoideae</taxon>
        <taxon>Capsiceae</taxon>
        <taxon>Capsicum</taxon>
    </lineage>
</organism>
<dbReference type="Proteomes" id="UP000224567">
    <property type="component" value="Unassembled WGS sequence"/>
</dbReference>
<dbReference type="Gene3D" id="3.40.395.10">
    <property type="entry name" value="Adenoviral Proteinase, Chain A"/>
    <property type="match status" value="1"/>
</dbReference>
<evidence type="ECO:0000313" key="2">
    <source>
        <dbReference type="Proteomes" id="UP000224567"/>
    </source>
</evidence>
<dbReference type="PANTHER" id="PTHR33022:SF13">
    <property type="entry name" value="UBIQUITIN-LIKE PROTEASE FAMILY PROFILE DOMAIN-CONTAINING PROTEIN"/>
    <property type="match status" value="1"/>
</dbReference>
<keyword evidence="2" id="KW-1185">Reference proteome</keyword>
<reference evidence="1 2" key="1">
    <citation type="journal article" date="2017" name="Genome Biol.">
        <title>New reference genome sequences of hot pepper reveal the massive evolution of plant disease-resistance genes by retroduplication.</title>
        <authorList>
            <person name="Kim S."/>
            <person name="Park J."/>
            <person name="Yeom S.I."/>
            <person name="Kim Y.M."/>
            <person name="Seo E."/>
            <person name="Kim K.T."/>
            <person name="Kim M.S."/>
            <person name="Lee J.M."/>
            <person name="Cheong K."/>
            <person name="Shin H.S."/>
            <person name="Kim S.B."/>
            <person name="Han K."/>
            <person name="Lee J."/>
            <person name="Park M."/>
            <person name="Lee H.A."/>
            <person name="Lee H.Y."/>
            <person name="Lee Y."/>
            <person name="Oh S."/>
            <person name="Lee J.H."/>
            <person name="Choi E."/>
            <person name="Choi E."/>
            <person name="Lee S.E."/>
            <person name="Jeon J."/>
            <person name="Kim H."/>
            <person name="Choi G."/>
            <person name="Song H."/>
            <person name="Lee J."/>
            <person name="Lee S.C."/>
            <person name="Kwon J.K."/>
            <person name="Lee H.Y."/>
            <person name="Koo N."/>
            <person name="Hong Y."/>
            <person name="Kim R.W."/>
            <person name="Kang W.H."/>
            <person name="Huh J.H."/>
            <person name="Kang B.C."/>
            <person name="Yang T.J."/>
            <person name="Lee Y.H."/>
            <person name="Bennetzen J.L."/>
            <person name="Choi D."/>
        </authorList>
    </citation>
    <scope>NUCLEOTIDE SEQUENCE [LARGE SCALE GENOMIC DNA]</scope>
    <source>
        <strain evidence="2">cv. PBC81</strain>
    </source>
</reference>
<protein>
    <recommendedName>
        <fullName evidence="3">Ubiquitin-like protease family profile domain-containing protein</fullName>
    </recommendedName>
</protein>
<proteinExistence type="predicted"/>
<reference evidence="2" key="2">
    <citation type="journal article" date="2017" name="J. Anim. Genet.">
        <title>Multiple reference genome sequences of hot pepper reveal the massive evolution of plant disease resistance genes by retroduplication.</title>
        <authorList>
            <person name="Kim S."/>
            <person name="Park J."/>
            <person name="Yeom S.-I."/>
            <person name="Kim Y.-M."/>
            <person name="Seo E."/>
            <person name="Kim K.-T."/>
            <person name="Kim M.-S."/>
            <person name="Lee J.M."/>
            <person name="Cheong K."/>
            <person name="Shin H.-S."/>
            <person name="Kim S.-B."/>
            <person name="Han K."/>
            <person name="Lee J."/>
            <person name="Park M."/>
            <person name="Lee H.-A."/>
            <person name="Lee H.-Y."/>
            <person name="Lee Y."/>
            <person name="Oh S."/>
            <person name="Lee J.H."/>
            <person name="Choi E."/>
            <person name="Choi E."/>
            <person name="Lee S.E."/>
            <person name="Jeon J."/>
            <person name="Kim H."/>
            <person name="Choi G."/>
            <person name="Song H."/>
            <person name="Lee J."/>
            <person name="Lee S.-C."/>
            <person name="Kwon J.-K."/>
            <person name="Lee H.-Y."/>
            <person name="Koo N."/>
            <person name="Hong Y."/>
            <person name="Kim R.W."/>
            <person name="Kang W.-H."/>
            <person name="Huh J.H."/>
            <person name="Kang B.-C."/>
            <person name="Yang T.-J."/>
            <person name="Lee Y.-H."/>
            <person name="Bennetzen J.L."/>
            <person name="Choi D."/>
        </authorList>
    </citation>
    <scope>NUCLEOTIDE SEQUENCE [LARGE SCALE GENOMIC DNA]</scope>
    <source>
        <strain evidence="2">cv. PBC81</strain>
    </source>
</reference>
<accession>A0A2G2WSR3</accession>
<dbReference type="OrthoDB" id="1322556at2759"/>
<sequence length="217" mass="23968">MKLFEATTITRKIILEDGLLVVSNGSGSGAVVGANDVPLTVFETTNHYDYDHTGYTDFSSDFTISSKCSACKCQDCKEKYDGVINAINALTASIKEMTSKRGVIPSKKISYPYTPLEIKVDVTAEATAKEHNIIVYNPSTASKEEEKVEPISSGERRNYPDCGPFVATYAEYLSDGLQVPNDDLDAELLRKIYAALLWKYREAKAQKPYAGNIKDPR</sequence>
<dbReference type="AlphaFoldDB" id="A0A2G2WSR3"/>
<dbReference type="PANTHER" id="PTHR33022">
    <property type="entry name" value="DUF1985 DOMAIN-CONTAINING PROTEIN"/>
    <property type="match status" value="1"/>
</dbReference>
<dbReference type="EMBL" id="MLFT02000005">
    <property type="protein sequence ID" value="PHT48306.1"/>
    <property type="molecule type" value="Genomic_DNA"/>
</dbReference>
<comment type="caution">
    <text evidence="1">The sequence shown here is derived from an EMBL/GenBank/DDBJ whole genome shotgun (WGS) entry which is preliminary data.</text>
</comment>
<evidence type="ECO:0008006" key="3">
    <source>
        <dbReference type="Google" id="ProtNLM"/>
    </source>
</evidence>
<evidence type="ECO:0000313" key="1">
    <source>
        <dbReference type="EMBL" id="PHT48306.1"/>
    </source>
</evidence>